<comment type="caution">
    <text evidence="1">The sequence shown here is derived from an EMBL/GenBank/DDBJ whole genome shotgun (WGS) entry which is preliminary data.</text>
</comment>
<evidence type="ECO:0000313" key="1">
    <source>
        <dbReference type="EMBL" id="GAA6500720.1"/>
    </source>
</evidence>
<organism evidence="1 2">
    <name type="scientific">Blautia parvula</name>
    <dbReference type="NCBI Taxonomy" id="2877527"/>
    <lineage>
        <taxon>Bacteria</taxon>
        <taxon>Bacillati</taxon>
        <taxon>Bacillota</taxon>
        <taxon>Clostridia</taxon>
        <taxon>Lachnospirales</taxon>
        <taxon>Lachnospiraceae</taxon>
        <taxon>Blautia</taxon>
    </lineage>
</organism>
<dbReference type="Proteomes" id="UP001600941">
    <property type="component" value="Unassembled WGS sequence"/>
</dbReference>
<dbReference type="InterPro" id="IPR027417">
    <property type="entry name" value="P-loop_NTPase"/>
</dbReference>
<protein>
    <recommendedName>
        <fullName evidence="3">Cytidylate kinase-like family protein</fullName>
    </recommendedName>
</protein>
<evidence type="ECO:0000313" key="2">
    <source>
        <dbReference type="Proteomes" id="UP001600941"/>
    </source>
</evidence>
<name>A0ABQ0BW13_9FIRM</name>
<proteinExistence type="predicted"/>
<reference evidence="1 2" key="1">
    <citation type="submission" date="2024-04" db="EMBL/GenBank/DDBJ databases">
        <title>Defined microbial consortia suppress multidrug-resistant proinflammatory Enterobacteriaceae via ecological control.</title>
        <authorList>
            <person name="Furuichi M."/>
            <person name="Kawaguchi T."/>
            <person name="Pust M."/>
            <person name="Yasuma K."/>
            <person name="Plichta D."/>
            <person name="Hasegawa N."/>
            <person name="Ohya T."/>
            <person name="Bhattarai S."/>
            <person name="Sasajima S."/>
            <person name="Aoto Y."/>
            <person name="Tuganbaev T."/>
            <person name="Yaginuma M."/>
            <person name="Ueda M."/>
            <person name="Okahashi N."/>
            <person name="Amafuji K."/>
            <person name="Kiridooshi Y."/>
            <person name="Sugita K."/>
            <person name="Strazar M."/>
            <person name="Skelly A."/>
            <person name="Suda W."/>
            <person name="Hattori M."/>
            <person name="Nakamoto N."/>
            <person name="Caballero S."/>
            <person name="Norman J."/>
            <person name="Olle B."/>
            <person name="Tanoue T."/>
            <person name="Arita M."/>
            <person name="Bucci V."/>
            <person name="Atarashi K."/>
            <person name="Xavier R."/>
            <person name="Honda K."/>
        </authorList>
    </citation>
    <scope>NUCLEOTIDE SEQUENCE [LARGE SCALE GENOMIC DNA]</scope>
    <source>
        <strain evidence="2">k34-0107-D12</strain>
    </source>
</reference>
<dbReference type="EMBL" id="BAABZQ010000001">
    <property type="protein sequence ID" value="GAA6500720.1"/>
    <property type="molecule type" value="Genomic_DNA"/>
</dbReference>
<dbReference type="Gene3D" id="3.40.50.300">
    <property type="entry name" value="P-loop containing nucleotide triphosphate hydrolases"/>
    <property type="match status" value="1"/>
</dbReference>
<gene>
    <name evidence="1" type="ORF">K340107D12_35360</name>
</gene>
<sequence length="92" mass="10243">MEDSGHLVVSIFLSASSDYRLNQAMERTGLPEKKAAALMKKTDKQRREYYEYHTGKDWGAASSYDVCLNVESMGLSNVCTLLVEAYGKLSAI</sequence>
<accession>A0ABQ0BW13</accession>
<evidence type="ECO:0008006" key="3">
    <source>
        <dbReference type="Google" id="ProtNLM"/>
    </source>
</evidence>
<dbReference type="Pfam" id="PF13189">
    <property type="entry name" value="Cytidylate_kin2"/>
    <property type="match status" value="1"/>
</dbReference>
<keyword evidence="2" id="KW-1185">Reference proteome</keyword>